<organism evidence="1 2">
    <name type="scientific">Candidatus Enterovibrio altilux</name>
    <dbReference type="NCBI Taxonomy" id="1927128"/>
    <lineage>
        <taxon>Bacteria</taxon>
        <taxon>Pseudomonadati</taxon>
        <taxon>Pseudomonadota</taxon>
        <taxon>Gammaproteobacteria</taxon>
        <taxon>Vibrionales</taxon>
        <taxon>Vibrionaceae</taxon>
        <taxon>Enterovibrio</taxon>
    </lineage>
</organism>
<dbReference type="KEGG" id="elux:BTN50_0083"/>
<reference evidence="2" key="1">
    <citation type="submission" date="2017-04" db="EMBL/GenBank/DDBJ databases">
        <title>Genome evolution of the luminous symbionts of deep sea anglerfish.</title>
        <authorList>
            <person name="Hendry T.A."/>
        </authorList>
    </citation>
    <scope>NUCLEOTIDE SEQUENCE [LARGE SCALE GENOMIC DNA]</scope>
</reference>
<evidence type="ECO:0000313" key="2">
    <source>
        <dbReference type="Proteomes" id="UP000218160"/>
    </source>
</evidence>
<proteinExistence type="predicted"/>
<dbReference type="Proteomes" id="UP000218160">
    <property type="component" value="Chromosome 1"/>
</dbReference>
<protein>
    <submittedName>
        <fullName evidence="1">Uncharacterized protein</fullName>
    </submittedName>
</protein>
<accession>A0A291B6J9</accession>
<sequence>MVKRVFSMLLRGLQDFINLFLNLLNDHCNALTIHVLASELK</sequence>
<dbReference type="AlphaFoldDB" id="A0A291B6J9"/>
<name>A0A291B6J9_9GAMM</name>
<keyword evidence="2" id="KW-1185">Reference proteome</keyword>
<dbReference type="EMBL" id="CP020660">
    <property type="protein sequence ID" value="ATF08627.1"/>
    <property type="molecule type" value="Genomic_DNA"/>
</dbReference>
<gene>
    <name evidence="1" type="ORF">BTN50_0083</name>
</gene>
<evidence type="ECO:0000313" key="1">
    <source>
        <dbReference type="EMBL" id="ATF08627.1"/>
    </source>
</evidence>